<name>A0A4U0R8Z7_9RHOB</name>
<feature type="region of interest" description="Disordered" evidence="1">
    <location>
        <begin position="40"/>
        <end position="60"/>
    </location>
</feature>
<comment type="caution">
    <text evidence="2">The sequence shown here is derived from an EMBL/GenBank/DDBJ whole genome shotgun (WGS) entry which is preliminary data.</text>
</comment>
<keyword evidence="3" id="KW-1185">Reference proteome</keyword>
<evidence type="ECO:0000313" key="2">
    <source>
        <dbReference type="EMBL" id="TJZ91296.1"/>
    </source>
</evidence>
<gene>
    <name evidence="2" type="ORF">FA743_12295</name>
</gene>
<dbReference type="Proteomes" id="UP000309747">
    <property type="component" value="Unassembled WGS sequence"/>
</dbReference>
<dbReference type="OrthoDB" id="9909010at2"/>
<protein>
    <submittedName>
        <fullName evidence="2">Uncharacterized protein</fullName>
    </submittedName>
</protein>
<evidence type="ECO:0000256" key="1">
    <source>
        <dbReference type="SAM" id="MobiDB-lite"/>
    </source>
</evidence>
<dbReference type="RefSeq" id="WP_136886400.1">
    <property type="nucleotide sequence ID" value="NZ_SUNI01000011.1"/>
</dbReference>
<proteinExistence type="predicted"/>
<feature type="compositionally biased region" description="Basic and acidic residues" evidence="1">
    <location>
        <begin position="40"/>
        <end position="53"/>
    </location>
</feature>
<organism evidence="2 3">
    <name type="scientific">Paracoccus gahaiensis</name>
    <dbReference type="NCBI Taxonomy" id="1706839"/>
    <lineage>
        <taxon>Bacteria</taxon>
        <taxon>Pseudomonadati</taxon>
        <taxon>Pseudomonadota</taxon>
        <taxon>Alphaproteobacteria</taxon>
        <taxon>Rhodobacterales</taxon>
        <taxon>Paracoccaceae</taxon>
        <taxon>Paracoccus</taxon>
    </lineage>
</organism>
<accession>A0A4U0R8Z7</accession>
<sequence>MDVHIGTVETQVTATDPKLLQDPKLIARIVQMVKEELAREQLEAGRRERDRSTGRTGKGR</sequence>
<reference evidence="2 3" key="1">
    <citation type="submission" date="2019-04" db="EMBL/GenBank/DDBJ databases">
        <authorList>
            <person name="Li J."/>
        </authorList>
    </citation>
    <scope>NUCLEOTIDE SEQUENCE [LARGE SCALE GENOMIC DNA]</scope>
    <source>
        <strain evidence="2 3">KCTC 42687</strain>
    </source>
</reference>
<dbReference type="AlphaFoldDB" id="A0A4U0R8Z7"/>
<dbReference type="EMBL" id="SUNI01000011">
    <property type="protein sequence ID" value="TJZ91296.1"/>
    <property type="molecule type" value="Genomic_DNA"/>
</dbReference>
<evidence type="ECO:0000313" key="3">
    <source>
        <dbReference type="Proteomes" id="UP000309747"/>
    </source>
</evidence>